<accession>A0AAW0UXI1</accession>
<keyword evidence="5" id="KW-0472">Membrane</keyword>
<evidence type="ECO:0000313" key="10">
    <source>
        <dbReference type="EMBL" id="KAK8403007.1"/>
    </source>
</evidence>
<dbReference type="InterPro" id="IPR057093">
    <property type="entry name" value="H1_KCTD8_12_16"/>
</dbReference>
<evidence type="ECO:0000256" key="3">
    <source>
        <dbReference type="ARBA" id="ARBA00022475"/>
    </source>
</evidence>
<keyword evidence="4" id="KW-0597">Phosphoprotein</keyword>
<feature type="compositionally biased region" description="Low complexity" evidence="7">
    <location>
        <begin position="76"/>
        <end position="94"/>
    </location>
</feature>
<reference evidence="10 11" key="1">
    <citation type="submission" date="2023-03" db="EMBL/GenBank/DDBJ databases">
        <title>High-quality genome of Scylla paramamosain provides insights in environmental adaptation.</title>
        <authorList>
            <person name="Zhang L."/>
        </authorList>
    </citation>
    <scope>NUCLEOTIDE SEQUENCE [LARGE SCALE GENOMIC DNA]</scope>
    <source>
        <strain evidence="10">LZ_2023a</strain>
        <tissue evidence="10">Muscle</tissue>
    </source>
</reference>
<evidence type="ECO:0000256" key="4">
    <source>
        <dbReference type="ARBA" id="ARBA00022553"/>
    </source>
</evidence>
<dbReference type="GO" id="GO:0005886">
    <property type="term" value="C:plasma membrane"/>
    <property type="evidence" value="ECO:0007669"/>
    <property type="project" value="UniProtKB-SubCell"/>
</dbReference>
<sequence length="438" mass="47327">MGETVAGGGAGGGAAAGILAPEGVMPLVGWKCPLESDSSRCARGGCWCRVLTGRHTLAAATTRSAPLAPPLPVTMATNGAATNSSSSSASSNSGQAPPEQQAGQNMNAIVQVFPPIVELNVGGVFYTTALTTLQRVTESLLGQMFSGKSKTPVLRDSKGKFFIDRDGVLFRYILDFLRNQKLVLPENFSERERLKKEAEFFQLQDMLDSLTLPKSLSPVDPAYSVRTSVGTITVSYRGTFAFGRDGLADVKFRKLSRILVCGRVTLCREVFGETLNESRDPDRGATDRYTARFFLKHTFLEQAFDMLVLAGYKCCGSCGTSTAGGIMVDKKPGMDNEEDRWNHYNEFVSTEHLSVSDYPIQYGLPGLAWSGPRGVAAGDLSSRARQEVASQPLPALVLTWRHAACGRRVAEEAEASRSPPRQTTTISTQELDHGQELP</sequence>
<dbReference type="PANTHER" id="PTHR14499:SF136">
    <property type="entry name" value="GH08630P"/>
    <property type="match status" value="1"/>
</dbReference>
<organism evidence="10 11">
    <name type="scientific">Scylla paramamosain</name>
    <name type="common">Mud crab</name>
    <dbReference type="NCBI Taxonomy" id="85552"/>
    <lineage>
        <taxon>Eukaryota</taxon>
        <taxon>Metazoa</taxon>
        <taxon>Ecdysozoa</taxon>
        <taxon>Arthropoda</taxon>
        <taxon>Crustacea</taxon>
        <taxon>Multicrustacea</taxon>
        <taxon>Malacostraca</taxon>
        <taxon>Eumalacostraca</taxon>
        <taxon>Eucarida</taxon>
        <taxon>Decapoda</taxon>
        <taxon>Pleocyemata</taxon>
        <taxon>Brachyura</taxon>
        <taxon>Eubrachyura</taxon>
        <taxon>Portunoidea</taxon>
        <taxon>Portunidae</taxon>
        <taxon>Portuninae</taxon>
        <taxon>Scylla</taxon>
    </lineage>
</organism>
<evidence type="ECO:0000259" key="8">
    <source>
        <dbReference type="Pfam" id="PF02214"/>
    </source>
</evidence>
<dbReference type="Pfam" id="PF02214">
    <property type="entry name" value="BTB_2"/>
    <property type="match status" value="1"/>
</dbReference>
<evidence type="ECO:0000259" key="9">
    <source>
        <dbReference type="Pfam" id="PF23110"/>
    </source>
</evidence>
<feature type="domain" description="Potassium channel tetramerisation-type BTB" evidence="8">
    <location>
        <begin position="117"/>
        <end position="206"/>
    </location>
</feature>
<keyword evidence="11" id="KW-1185">Reference proteome</keyword>
<dbReference type="InterPro" id="IPR011333">
    <property type="entry name" value="SKP1/BTB/POZ_sf"/>
</dbReference>
<evidence type="ECO:0000256" key="1">
    <source>
        <dbReference type="ARBA" id="ARBA00004236"/>
    </source>
</evidence>
<dbReference type="Gene3D" id="3.30.710.10">
    <property type="entry name" value="Potassium Channel Kv1.1, Chain A"/>
    <property type="match status" value="1"/>
</dbReference>
<feature type="compositionally biased region" description="Polar residues" evidence="7">
    <location>
        <begin position="419"/>
        <end position="429"/>
    </location>
</feature>
<keyword evidence="3" id="KW-1003">Cell membrane</keyword>
<dbReference type="EMBL" id="JARAKH010000007">
    <property type="protein sequence ID" value="KAK8403007.1"/>
    <property type="molecule type" value="Genomic_DNA"/>
</dbReference>
<evidence type="ECO:0000256" key="2">
    <source>
        <dbReference type="ARBA" id="ARBA00004487"/>
    </source>
</evidence>
<gene>
    <name evidence="10" type="ORF">O3P69_000916</name>
</gene>
<evidence type="ECO:0000256" key="7">
    <source>
        <dbReference type="SAM" id="MobiDB-lite"/>
    </source>
</evidence>
<feature type="domain" description="KCTD8/12/16 H1" evidence="9">
    <location>
        <begin position="230"/>
        <end position="348"/>
    </location>
</feature>
<name>A0AAW0UXI1_SCYPA</name>
<evidence type="ECO:0000313" key="11">
    <source>
        <dbReference type="Proteomes" id="UP001487740"/>
    </source>
</evidence>
<dbReference type="GO" id="GO:0051260">
    <property type="term" value="P:protein homooligomerization"/>
    <property type="evidence" value="ECO:0007669"/>
    <property type="project" value="InterPro"/>
</dbReference>
<dbReference type="PANTHER" id="PTHR14499">
    <property type="entry name" value="POTASSIUM CHANNEL TETRAMERIZATION DOMAIN-CONTAINING"/>
    <property type="match status" value="1"/>
</dbReference>
<dbReference type="GO" id="GO:0043005">
    <property type="term" value="C:neuron projection"/>
    <property type="evidence" value="ECO:0007669"/>
    <property type="project" value="UniProtKB-SubCell"/>
</dbReference>
<dbReference type="CDD" id="cd18367">
    <property type="entry name" value="BTB_POZ_KCTD8-like"/>
    <property type="match status" value="1"/>
</dbReference>
<keyword evidence="6" id="KW-0966">Cell projection</keyword>
<dbReference type="InterPro" id="IPR003131">
    <property type="entry name" value="T1-type_BTB"/>
</dbReference>
<comment type="subcellular location">
    <subcellularLocation>
        <location evidence="1">Cell membrane</location>
    </subcellularLocation>
    <subcellularLocation>
        <location evidence="2">Cell projection</location>
        <location evidence="2">Neuron projection</location>
    </subcellularLocation>
</comment>
<dbReference type="Pfam" id="PF23110">
    <property type="entry name" value="H1_KCTD8_12_16"/>
    <property type="match status" value="1"/>
</dbReference>
<feature type="region of interest" description="Disordered" evidence="7">
    <location>
        <begin position="410"/>
        <end position="438"/>
    </location>
</feature>
<dbReference type="SUPFAM" id="SSF54695">
    <property type="entry name" value="POZ domain"/>
    <property type="match status" value="1"/>
</dbReference>
<evidence type="ECO:0000256" key="5">
    <source>
        <dbReference type="ARBA" id="ARBA00023136"/>
    </source>
</evidence>
<feature type="region of interest" description="Disordered" evidence="7">
    <location>
        <begin position="68"/>
        <end position="102"/>
    </location>
</feature>
<evidence type="ECO:0000256" key="6">
    <source>
        <dbReference type="ARBA" id="ARBA00023273"/>
    </source>
</evidence>
<comment type="caution">
    <text evidence="10">The sequence shown here is derived from an EMBL/GenBank/DDBJ whole genome shotgun (WGS) entry which is preliminary data.</text>
</comment>
<dbReference type="AlphaFoldDB" id="A0AAW0UXI1"/>
<dbReference type="Proteomes" id="UP001487740">
    <property type="component" value="Unassembled WGS sequence"/>
</dbReference>
<proteinExistence type="predicted"/>
<protein>
    <submittedName>
        <fullName evidence="10">Uncharacterized protein</fullName>
    </submittedName>
</protein>
<dbReference type="CDD" id="cd22204">
    <property type="entry name" value="H1_KCTD12-like"/>
    <property type="match status" value="1"/>
</dbReference>